<dbReference type="PANTHER" id="PTHR48090">
    <property type="entry name" value="UNDECAPRENYL-PHOSPHATE 4-DEOXY-4-FORMAMIDO-L-ARABINOSE TRANSFERASE-RELATED"/>
    <property type="match status" value="1"/>
</dbReference>
<dbReference type="GO" id="GO:0016740">
    <property type="term" value="F:transferase activity"/>
    <property type="evidence" value="ECO:0007669"/>
    <property type="project" value="UniProtKB-KW"/>
</dbReference>
<keyword evidence="4" id="KW-0808">Transferase</keyword>
<dbReference type="Proteomes" id="UP000000245">
    <property type="component" value="Chromosome"/>
</dbReference>
<reference evidence="4 5" key="1">
    <citation type="submission" date="2007-05" db="EMBL/GenBank/DDBJ databases">
        <title>Complete sequence of chromosome of Acidiphilium cryptum JF-5.</title>
        <authorList>
            <consortium name="US DOE Joint Genome Institute"/>
            <person name="Copeland A."/>
            <person name="Lucas S."/>
            <person name="Lapidus A."/>
            <person name="Barry K."/>
            <person name="Detter J.C."/>
            <person name="Glavina del Rio T."/>
            <person name="Hammon N."/>
            <person name="Israni S."/>
            <person name="Dalin E."/>
            <person name="Tice H."/>
            <person name="Pitluck S."/>
            <person name="Sims D."/>
            <person name="Brettin T."/>
            <person name="Bruce D."/>
            <person name="Han C."/>
            <person name="Schmutz J."/>
            <person name="Larimer F."/>
            <person name="Land M."/>
            <person name="Hauser L."/>
            <person name="Kyrpides N."/>
            <person name="Kim E."/>
            <person name="Magnuson T."/>
            <person name="Richardson P."/>
        </authorList>
    </citation>
    <scope>NUCLEOTIDE SEQUENCE [LARGE SCALE GENOMIC DNA]</scope>
    <source>
        <strain evidence="4 5">JF-5</strain>
    </source>
</reference>
<dbReference type="EMBL" id="CP000697">
    <property type="protein sequence ID" value="ABQ31611.1"/>
    <property type="molecule type" value="Genomic_DNA"/>
</dbReference>
<evidence type="ECO:0000259" key="3">
    <source>
        <dbReference type="Pfam" id="PF00535"/>
    </source>
</evidence>
<feature type="transmembrane region" description="Helical" evidence="2">
    <location>
        <begin position="270"/>
        <end position="290"/>
    </location>
</feature>
<dbReference type="InterPro" id="IPR029044">
    <property type="entry name" value="Nucleotide-diphossugar_trans"/>
</dbReference>
<gene>
    <name evidence="4" type="ordered locus">Acry_2417</name>
</gene>
<evidence type="ECO:0000313" key="5">
    <source>
        <dbReference type="Proteomes" id="UP000000245"/>
    </source>
</evidence>
<proteinExistence type="predicted"/>
<dbReference type="PANTHER" id="PTHR48090:SF7">
    <property type="entry name" value="RFBJ PROTEIN"/>
    <property type="match status" value="1"/>
</dbReference>
<dbReference type="Gene3D" id="3.90.550.10">
    <property type="entry name" value="Spore Coat Polysaccharide Biosynthesis Protein SpsA, Chain A"/>
    <property type="match status" value="1"/>
</dbReference>
<evidence type="ECO:0000313" key="4">
    <source>
        <dbReference type="EMBL" id="ABQ31611.1"/>
    </source>
</evidence>
<dbReference type="SUPFAM" id="SSF53448">
    <property type="entry name" value="Nucleotide-diphospho-sugar transferases"/>
    <property type="match status" value="1"/>
</dbReference>
<feature type="compositionally biased region" description="Basic and acidic residues" evidence="1">
    <location>
        <begin position="1"/>
        <end position="11"/>
    </location>
</feature>
<dbReference type="RefSeq" id="WP_007422534.1">
    <property type="nucleotide sequence ID" value="NC_009484.1"/>
</dbReference>
<keyword evidence="5" id="KW-1185">Reference proteome</keyword>
<protein>
    <submittedName>
        <fullName evidence="4">Glycosyl transferase, family 2</fullName>
    </submittedName>
</protein>
<dbReference type="Pfam" id="PF00535">
    <property type="entry name" value="Glycos_transf_2"/>
    <property type="match status" value="1"/>
</dbReference>
<dbReference type="HOGENOM" id="CLU_033536_1_1_5"/>
<dbReference type="InterPro" id="IPR001173">
    <property type="entry name" value="Glyco_trans_2-like"/>
</dbReference>
<organism evidence="4 5">
    <name type="scientific">Acidiphilium cryptum (strain JF-5)</name>
    <dbReference type="NCBI Taxonomy" id="349163"/>
    <lineage>
        <taxon>Bacteria</taxon>
        <taxon>Pseudomonadati</taxon>
        <taxon>Pseudomonadota</taxon>
        <taxon>Alphaproteobacteria</taxon>
        <taxon>Acetobacterales</taxon>
        <taxon>Acidocellaceae</taxon>
        <taxon>Acidiphilium</taxon>
    </lineage>
</organism>
<dbReference type="eggNOG" id="COG0463">
    <property type="taxonomic scope" value="Bacteria"/>
</dbReference>
<keyword evidence="2" id="KW-0472">Membrane</keyword>
<name>A5G179_ACICJ</name>
<feature type="domain" description="Glycosyltransferase 2-like" evidence="3">
    <location>
        <begin position="27"/>
        <end position="184"/>
    </location>
</feature>
<feature type="transmembrane region" description="Helical" evidence="2">
    <location>
        <begin position="296"/>
        <end position="321"/>
    </location>
</feature>
<feature type="region of interest" description="Disordered" evidence="1">
    <location>
        <begin position="1"/>
        <end position="20"/>
    </location>
</feature>
<dbReference type="CDD" id="cd04179">
    <property type="entry name" value="DPM_DPG-synthase_like"/>
    <property type="match status" value="1"/>
</dbReference>
<sequence length="346" mass="38283">MMDNRPQEPLRSRSPGPPPPRVARIAVVIPSYRVTAHILDVLARIGPEVAAIYVVDDRCPDRSGDFVQAHCADARVRVIRRQDNGGVGLATITGYRQAMADGCDILVKIDGDGQMDPRLLPRFVRPILDGTADYAKGNRFFNPEDVRSMPAVRLAGNAVLSFMTKLSSGYWNIFDPTNGYTAVHARTLAQLPLERIAPRYFFESDLLFRLGTIRAAVIDIPMTAVYGEERSHLRIFRVIPAFLAGHARNFAKRIVYNYVLRDFSIATLELAFGALILVFGVIFGAWNWAINASRGIITSSGTVMLSALPIIAGLQMILSFINYDILSVPRRALHPFLSAGEDEGDR</sequence>
<evidence type="ECO:0000256" key="2">
    <source>
        <dbReference type="SAM" id="Phobius"/>
    </source>
</evidence>
<dbReference type="InterPro" id="IPR050256">
    <property type="entry name" value="Glycosyltransferase_2"/>
</dbReference>
<dbReference type="CAZy" id="GT2">
    <property type="family name" value="Glycosyltransferase Family 2"/>
</dbReference>
<evidence type="ECO:0000256" key="1">
    <source>
        <dbReference type="SAM" id="MobiDB-lite"/>
    </source>
</evidence>
<dbReference type="AlphaFoldDB" id="A5G179"/>
<keyword evidence="2" id="KW-0812">Transmembrane</keyword>
<accession>A5G179</accession>
<dbReference type="STRING" id="349163.Acry_2417"/>
<dbReference type="KEGG" id="acr:Acry_2417"/>
<keyword evidence="2" id="KW-1133">Transmembrane helix</keyword>